<comment type="caution">
    <text evidence="1">The sequence shown here is derived from an EMBL/GenBank/DDBJ whole genome shotgun (WGS) entry which is preliminary data.</text>
</comment>
<feature type="non-terminal residue" evidence="1">
    <location>
        <position position="1"/>
    </location>
</feature>
<organism evidence="1 2">
    <name type="scientific">Scortum barcoo</name>
    <name type="common">barcoo grunter</name>
    <dbReference type="NCBI Taxonomy" id="214431"/>
    <lineage>
        <taxon>Eukaryota</taxon>
        <taxon>Metazoa</taxon>
        <taxon>Chordata</taxon>
        <taxon>Craniata</taxon>
        <taxon>Vertebrata</taxon>
        <taxon>Euteleostomi</taxon>
        <taxon>Actinopterygii</taxon>
        <taxon>Neopterygii</taxon>
        <taxon>Teleostei</taxon>
        <taxon>Neoteleostei</taxon>
        <taxon>Acanthomorphata</taxon>
        <taxon>Eupercaria</taxon>
        <taxon>Centrarchiformes</taxon>
        <taxon>Terapontoidei</taxon>
        <taxon>Terapontidae</taxon>
        <taxon>Scortum</taxon>
    </lineage>
</organism>
<keyword evidence="2" id="KW-1185">Reference proteome</keyword>
<evidence type="ECO:0000313" key="2">
    <source>
        <dbReference type="Proteomes" id="UP000831701"/>
    </source>
</evidence>
<protein>
    <submittedName>
        <fullName evidence="1">Uncharacterized protein</fullName>
    </submittedName>
</protein>
<dbReference type="EMBL" id="CM041533">
    <property type="protein sequence ID" value="KAI3375218.1"/>
    <property type="molecule type" value="Genomic_DNA"/>
</dbReference>
<evidence type="ECO:0000313" key="1">
    <source>
        <dbReference type="EMBL" id="KAI3375218.1"/>
    </source>
</evidence>
<sequence length="794" mass="87878">SRITLKTYYCQKGVFLCVYVCVCLCSMQQKNCVCALLYIVVLCSADGQLTFVSELSSKPAQKLSKYGWYGNVRLQRFHIPEETAIARWLFSITKGHNFHCGQHNVTIHIRWGGPPVINPVRRVFPNATLWRPSLSLILPVTSHSSITFNLSNPAPGDWYIAAHLPEDDGRIEQKGFPSCSYFFQPQLSIRRAVDTPILQQGTFLQQTAAPDRPARLKLYVPEFASSLSVSVADCSSGEGVDSGNCSLVLRLGSASLQHGPVTVNCSGIGCSAALSNPPWHTWLRVVVESPKDNRTVTFSIVSNYTVGCKPKSVGLAADDDISKLRGNSSYANSTSAGNSSEITEGIAFSNQSMSLQTPLLASACVWSIPVLYEEVDVLSLRFTPVNGPNVSVTNTHPTLLTYPLHTQATGGTLNLQLTLNTTNIILSNSSSVVACLSPWAPVLELNHSQPCHTALFGGYGVHVNASVPKVVIRLPFPQSTSWYLTLQLTCNSSDCGNTSLVSVVPEVFISACVEDCGTYGECRLLRSYSYLYAACVCKAGWSGWGCTDDSTAQSYGHQLTATLLLTFSNLFFLPAIVVAIRRCYITEASVYLFTMFFSTFYHACDQPGVAVMCIMDYDTLQYCDFLGSVCAIWVTILCMARIKDTFKYTLFMLGALLIAMSMQLDRKGLWNLLGPVLCAILFMVTAWVYRGVRRRHCYPPSWKRWAFYLIPGALCALIGVCLYILAETEDNYYYTHSLWHILVATCVVFLLPPKEKNREALGWSRGWSWSWSWRPRVCGYTLCQSGKDELYTVT</sequence>
<accession>A0ACB8X8I3</accession>
<name>A0ACB8X8I3_9TELE</name>
<proteinExistence type="predicted"/>
<dbReference type="Proteomes" id="UP000831701">
    <property type="component" value="Chromosome 3"/>
</dbReference>
<reference evidence="1" key="1">
    <citation type="submission" date="2022-04" db="EMBL/GenBank/DDBJ databases">
        <title>Jade perch genome.</title>
        <authorList>
            <person name="Chao B."/>
        </authorList>
    </citation>
    <scope>NUCLEOTIDE SEQUENCE</scope>
    <source>
        <strain evidence="1">CB-2022</strain>
    </source>
</reference>
<gene>
    <name evidence="1" type="ORF">L3Q82_021724</name>
</gene>